<protein>
    <submittedName>
        <fullName evidence="1">Uncharacterized protein</fullName>
    </submittedName>
</protein>
<proteinExistence type="predicted"/>
<dbReference type="Proteomes" id="UP000591131">
    <property type="component" value="Unassembled WGS sequence"/>
</dbReference>
<dbReference type="OrthoDB" id="412147at2759"/>
<comment type="caution">
    <text evidence="1">The sequence shown here is derived from an EMBL/GenBank/DDBJ whole genome shotgun (WGS) entry which is preliminary data.</text>
</comment>
<sequence>MTGSFESQDSYCSNSNNAPGLAGYFYSSVADPNSNGDSRVNAIVVHDIDSEHYRMLVGPTRGMVFRLFNRVRAKGSNASLADGAEDIVLGLICPLYDLGLVEDITAGELDLSVVLKSQTGLSGEIATRSRVPILFRLARNIIIRFRWENEEALKVFFEGFGYVPLDGVREAISQITPRGLNPPYPTQDEAWDWFKSGDCDEVYPPWDFKFSKIMHSLWDNKLARLAMSTSDWSQMFWAILCVIPARIESITITPGTPDNMEPQARANLVRLDQGDPLGDYLSNEEDEVAVIVLKTPTKRALAEKYAASGTNWCALVQPEKTSYEQNFRGADPHRIAKLLAGAPAPTDNVLTPTDWRESDPTWNFVDDKDWMGYVLKEHGRVLWRPTPNYGEFSDSSLFYSPDDTYSEATAPDGSA</sequence>
<evidence type="ECO:0000313" key="1">
    <source>
        <dbReference type="EMBL" id="KAF4666137.1"/>
    </source>
</evidence>
<dbReference type="EMBL" id="JAAPAO010000242">
    <property type="protein sequence ID" value="KAF4666137.1"/>
    <property type="molecule type" value="Genomic_DNA"/>
</dbReference>
<keyword evidence="2" id="KW-1185">Reference proteome</keyword>
<name>A0A7J6M3R9_PERCH</name>
<reference evidence="1 2" key="1">
    <citation type="submission" date="2020-04" db="EMBL/GenBank/DDBJ databases">
        <title>Perkinsus chesapeaki whole genome sequence.</title>
        <authorList>
            <person name="Bogema D.R."/>
        </authorList>
    </citation>
    <scope>NUCLEOTIDE SEQUENCE [LARGE SCALE GENOMIC DNA]</scope>
    <source>
        <strain evidence="1">ATCC PRA-425</strain>
    </source>
</reference>
<accession>A0A7J6M3R9</accession>
<gene>
    <name evidence="1" type="ORF">FOL47_004250</name>
</gene>
<organism evidence="1 2">
    <name type="scientific">Perkinsus chesapeaki</name>
    <name type="common">Clam parasite</name>
    <name type="synonym">Perkinsus andrewsi</name>
    <dbReference type="NCBI Taxonomy" id="330153"/>
    <lineage>
        <taxon>Eukaryota</taxon>
        <taxon>Sar</taxon>
        <taxon>Alveolata</taxon>
        <taxon>Perkinsozoa</taxon>
        <taxon>Perkinsea</taxon>
        <taxon>Perkinsida</taxon>
        <taxon>Perkinsidae</taxon>
        <taxon>Perkinsus</taxon>
    </lineage>
</organism>
<evidence type="ECO:0000313" key="2">
    <source>
        <dbReference type="Proteomes" id="UP000591131"/>
    </source>
</evidence>
<dbReference type="AlphaFoldDB" id="A0A7J6M3R9"/>